<dbReference type="EMBL" id="CAAALY010001040">
    <property type="protein sequence ID" value="VEL07117.1"/>
    <property type="molecule type" value="Genomic_DNA"/>
</dbReference>
<comment type="caution">
    <text evidence="1">The sequence shown here is derived from an EMBL/GenBank/DDBJ whole genome shotgun (WGS) entry which is preliminary data.</text>
</comment>
<name>A0A3S5CBA1_9PLAT</name>
<dbReference type="AlphaFoldDB" id="A0A3S5CBA1"/>
<keyword evidence="2" id="KW-1185">Reference proteome</keyword>
<gene>
    <name evidence="1" type="ORF">PXEA_LOCUS557</name>
</gene>
<evidence type="ECO:0000313" key="2">
    <source>
        <dbReference type="Proteomes" id="UP000784294"/>
    </source>
</evidence>
<organism evidence="1 2">
    <name type="scientific">Protopolystoma xenopodis</name>
    <dbReference type="NCBI Taxonomy" id="117903"/>
    <lineage>
        <taxon>Eukaryota</taxon>
        <taxon>Metazoa</taxon>
        <taxon>Spiralia</taxon>
        <taxon>Lophotrochozoa</taxon>
        <taxon>Platyhelminthes</taxon>
        <taxon>Monogenea</taxon>
        <taxon>Polyopisthocotylea</taxon>
        <taxon>Polystomatidea</taxon>
        <taxon>Polystomatidae</taxon>
        <taxon>Protopolystoma</taxon>
    </lineage>
</organism>
<reference evidence="1" key="1">
    <citation type="submission" date="2018-11" db="EMBL/GenBank/DDBJ databases">
        <authorList>
            <consortium name="Pathogen Informatics"/>
        </authorList>
    </citation>
    <scope>NUCLEOTIDE SEQUENCE</scope>
</reference>
<protein>
    <submittedName>
        <fullName evidence="1">Uncharacterized protein</fullName>
    </submittedName>
</protein>
<dbReference type="Proteomes" id="UP000784294">
    <property type="component" value="Unassembled WGS sequence"/>
</dbReference>
<sequence length="103" mass="11651">MPSMLLQCRPQMGRRHVRVIVKFQTEHTTRIQNEQVFASSLEYRRNSCSPCVHDASCRLSGQDSPMTLARDGVLVTVDPRQRSCQPVMPIAAPTRAQSESRLI</sequence>
<accession>A0A3S5CBA1</accession>
<proteinExistence type="predicted"/>
<evidence type="ECO:0000313" key="1">
    <source>
        <dbReference type="EMBL" id="VEL07117.1"/>
    </source>
</evidence>